<dbReference type="EMBL" id="JWZX01002823">
    <property type="protein sequence ID" value="KOO26637.1"/>
    <property type="molecule type" value="Genomic_DNA"/>
</dbReference>
<evidence type="ECO:0000313" key="4">
    <source>
        <dbReference type="Proteomes" id="UP000037460"/>
    </source>
</evidence>
<protein>
    <submittedName>
        <fullName evidence="3">Uncharacterized protein</fullName>
    </submittedName>
</protein>
<proteinExistence type="predicted"/>
<comment type="caution">
    <text evidence="3">The sequence shown here is derived from an EMBL/GenBank/DDBJ whole genome shotgun (WGS) entry which is preliminary data.</text>
</comment>
<reference evidence="4" key="2">
    <citation type="journal article" date="2015" name="PLoS Genet.">
        <title>Genome Sequence and Transcriptome Analyses of Chrysochromulina tobin: Metabolic Tools for Enhanced Algal Fitness in the Prominent Order Prymnesiales (Haptophyceae).</title>
        <authorList>
            <person name="Hovde B.T."/>
            <person name="Deodato C.R."/>
            <person name="Hunsperger H.M."/>
            <person name="Ryken S.A."/>
            <person name="Yost W."/>
            <person name="Jha R.K."/>
            <person name="Patterson J."/>
            <person name="Monnat R.J. Jr."/>
            <person name="Barlow S.B."/>
            <person name="Starkenburg S.R."/>
            <person name="Cattolico R.A."/>
        </authorList>
    </citation>
    <scope>NUCLEOTIDE SEQUENCE</scope>
    <source>
        <strain evidence="4">CCMP291</strain>
    </source>
</reference>
<evidence type="ECO:0000313" key="2">
    <source>
        <dbReference type="EMBL" id="KOO23152.1"/>
    </source>
</evidence>
<sequence length="207" mass="23326">MVLTPKNQRQPQWREPAYWKSTEQRGMSPRTEGFSENGYIMPGTCPAPMYSDPNGRNVISMPGSVAGMTAKSNMDAQWADASIWWRMAVIIRMRRLDLIEIMHGFDPKDCNKFEQTVFQRALADCFGNQWGELGMTAAEYEEITAPYLTGPPSAPGQPPPMIGYRRFACDLMKIAEEQISDQDTKIAMAMRGKATVTPLNQKVAPRR</sequence>
<dbReference type="AlphaFoldDB" id="A0A0M0JJY3"/>
<organism evidence="3 4">
    <name type="scientific">Chrysochromulina tobinii</name>
    <dbReference type="NCBI Taxonomy" id="1460289"/>
    <lineage>
        <taxon>Eukaryota</taxon>
        <taxon>Haptista</taxon>
        <taxon>Haptophyta</taxon>
        <taxon>Prymnesiophyceae</taxon>
        <taxon>Prymnesiales</taxon>
        <taxon>Chrysochromulinaceae</taxon>
        <taxon>Chrysochromulina</taxon>
    </lineage>
</organism>
<accession>A0A0M0JJY3</accession>
<reference evidence="3" key="1">
    <citation type="submission" date="2014-12" db="EMBL/GenBank/DDBJ databases">
        <title>Draft genome of the oleaginous, mixotrophic haptophyte, Chrysochromulina tobin.</title>
        <authorList>
            <person name="Hovde B.T."/>
            <person name="Starkenburg S.R."/>
            <person name="Cattolico R.A."/>
        </authorList>
    </citation>
    <scope>NUCLEOTIDE SEQUENCE</scope>
    <source>
        <strain evidence="3">CCMP291</strain>
    </source>
</reference>
<evidence type="ECO:0000313" key="3">
    <source>
        <dbReference type="EMBL" id="KOO26637.1"/>
    </source>
</evidence>
<gene>
    <name evidence="2" type="ORF">Ctob_001880</name>
    <name evidence="3" type="ORF">Ctob_003847</name>
</gene>
<evidence type="ECO:0000256" key="1">
    <source>
        <dbReference type="SAM" id="MobiDB-lite"/>
    </source>
</evidence>
<keyword evidence="4" id="KW-1185">Reference proteome</keyword>
<name>A0A0M0JJY3_9EUKA</name>
<feature type="compositionally biased region" description="Polar residues" evidence="1">
    <location>
        <begin position="1"/>
        <end position="11"/>
    </location>
</feature>
<dbReference type="Proteomes" id="UP000037460">
    <property type="component" value="Unassembled WGS sequence"/>
</dbReference>
<feature type="region of interest" description="Disordered" evidence="1">
    <location>
        <begin position="1"/>
        <end position="30"/>
    </location>
</feature>
<dbReference type="EMBL" id="JWZX01003216">
    <property type="protein sequence ID" value="KOO23152.1"/>
    <property type="molecule type" value="Genomic_DNA"/>
</dbReference>